<reference evidence="10" key="1">
    <citation type="journal article" date="2019" name="Int. J. Syst. Evol. Microbiol.">
        <title>The Global Catalogue of Microorganisms (GCM) 10K type strain sequencing project: providing services to taxonomists for standard genome sequencing and annotation.</title>
        <authorList>
            <consortium name="The Broad Institute Genomics Platform"/>
            <consortium name="The Broad Institute Genome Sequencing Center for Infectious Disease"/>
            <person name="Wu L."/>
            <person name="Ma J."/>
        </authorList>
    </citation>
    <scope>NUCLEOTIDE SEQUENCE [LARGE SCALE GENOMIC DNA]</scope>
    <source>
        <strain evidence="10">JCM 18410</strain>
    </source>
</reference>
<protein>
    <submittedName>
        <fullName evidence="9">Trimeric intracellular cation channel family protein</fullName>
    </submittedName>
</protein>
<accession>A0ABP9JWK2</accession>
<evidence type="ECO:0000256" key="6">
    <source>
        <dbReference type="ARBA" id="ARBA00023136"/>
    </source>
</evidence>
<feature type="domain" description="Glycine transporter" evidence="8">
    <location>
        <begin position="104"/>
        <end position="178"/>
    </location>
</feature>
<comment type="caution">
    <text evidence="9">The sequence shown here is derived from an EMBL/GenBank/DDBJ whole genome shotgun (WGS) entry which is preliminary data.</text>
</comment>
<feature type="transmembrane region" description="Helical" evidence="7">
    <location>
        <begin position="161"/>
        <end position="181"/>
    </location>
</feature>
<dbReference type="PANTHER" id="PTHR30506:SF3">
    <property type="entry name" value="UPF0126 INNER MEMBRANE PROTEIN YADS-RELATED"/>
    <property type="match status" value="1"/>
</dbReference>
<keyword evidence="4 7" id="KW-0812">Transmembrane</keyword>
<evidence type="ECO:0000313" key="9">
    <source>
        <dbReference type="EMBL" id="GAA5044858.1"/>
    </source>
</evidence>
<evidence type="ECO:0000256" key="5">
    <source>
        <dbReference type="ARBA" id="ARBA00022989"/>
    </source>
</evidence>
<dbReference type="PANTHER" id="PTHR30506">
    <property type="entry name" value="INNER MEMBRANE PROTEIN"/>
    <property type="match status" value="1"/>
</dbReference>
<evidence type="ECO:0000256" key="1">
    <source>
        <dbReference type="ARBA" id="ARBA00004651"/>
    </source>
</evidence>
<keyword evidence="3" id="KW-1003">Cell membrane</keyword>
<dbReference type="Proteomes" id="UP001500124">
    <property type="component" value="Unassembled WGS sequence"/>
</dbReference>
<comment type="similarity">
    <text evidence="2">Belongs to the UPF0126 family.</text>
</comment>
<organism evidence="9 10">
    <name type="scientific">Streptomyces similanensis</name>
    <dbReference type="NCBI Taxonomy" id="1274988"/>
    <lineage>
        <taxon>Bacteria</taxon>
        <taxon>Bacillati</taxon>
        <taxon>Actinomycetota</taxon>
        <taxon>Actinomycetes</taxon>
        <taxon>Kitasatosporales</taxon>
        <taxon>Streptomycetaceae</taxon>
        <taxon>Streptomyces</taxon>
    </lineage>
</organism>
<dbReference type="EMBL" id="BAABKC010000011">
    <property type="protein sequence ID" value="GAA5044858.1"/>
    <property type="molecule type" value="Genomic_DNA"/>
</dbReference>
<evidence type="ECO:0000256" key="2">
    <source>
        <dbReference type="ARBA" id="ARBA00008193"/>
    </source>
</evidence>
<name>A0ABP9JWK2_9ACTN</name>
<evidence type="ECO:0000256" key="3">
    <source>
        <dbReference type="ARBA" id="ARBA00022475"/>
    </source>
</evidence>
<evidence type="ECO:0000256" key="7">
    <source>
        <dbReference type="SAM" id="Phobius"/>
    </source>
</evidence>
<comment type="subcellular location">
    <subcellularLocation>
        <location evidence="1">Cell membrane</location>
        <topology evidence="1">Multi-pass membrane protein</topology>
    </subcellularLocation>
</comment>
<evidence type="ECO:0000256" key="4">
    <source>
        <dbReference type="ARBA" id="ARBA00022692"/>
    </source>
</evidence>
<keyword evidence="10" id="KW-1185">Reference proteome</keyword>
<keyword evidence="6 7" id="KW-0472">Membrane</keyword>
<keyword evidence="5 7" id="KW-1133">Transmembrane helix</keyword>
<feature type="transmembrane region" description="Helical" evidence="7">
    <location>
        <begin position="125"/>
        <end position="149"/>
    </location>
</feature>
<feature type="domain" description="Glycine transporter" evidence="8">
    <location>
        <begin position="18"/>
        <end position="91"/>
    </location>
</feature>
<proteinExistence type="inferred from homology"/>
<evidence type="ECO:0000259" key="8">
    <source>
        <dbReference type="Pfam" id="PF03458"/>
    </source>
</evidence>
<sequence>MVVAGLLSPEKISEATRALDLSGVFANGMLGGVLARERELDLFGFLVIGVVSGLGGGIVRDTLLQHGTPVALTDYTYIAVAVAGTLLSFLFDVSRHTSGRAFNLLDAVALSVWGVAGAQKTLAVGLGWLPAVLLGTITAVGGGAVRDLLLGETPRVLGGRTLYATVAALAGAVMVVCSRLGAPVVGILAGVVTGTLLRLASLSWGWRLPTHRDWRPRGFRGSRRG</sequence>
<evidence type="ECO:0000313" key="10">
    <source>
        <dbReference type="Proteomes" id="UP001500124"/>
    </source>
</evidence>
<feature type="transmembrane region" description="Helical" evidence="7">
    <location>
        <begin position="42"/>
        <end position="63"/>
    </location>
</feature>
<feature type="transmembrane region" description="Helical" evidence="7">
    <location>
        <begin position="187"/>
        <end position="206"/>
    </location>
</feature>
<gene>
    <name evidence="9" type="ORF">GCM10023336_07700</name>
</gene>
<feature type="transmembrane region" description="Helical" evidence="7">
    <location>
        <begin position="75"/>
        <end position="94"/>
    </location>
</feature>
<dbReference type="Pfam" id="PF03458">
    <property type="entry name" value="Gly_transporter"/>
    <property type="match status" value="2"/>
</dbReference>
<dbReference type="InterPro" id="IPR005115">
    <property type="entry name" value="Gly_transporter"/>
</dbReference>